<evidence type="ECO:0000313" key="8">
    <source>
        <dbReference type="Proteomes" id="UP000821853"/>
    </source>
</evidence>
<dbReference type="PANTHER" id="PTHR45902:SF1">
    <property type="entry name" value="LATROPHILIN RECEPTOR-LIKE PROTEIN A"/>
    <property type="match status" value="1"/>
</dbReference>
<evidence type="ECO:0000313" key="7">
    <source>
        <dbReference type="EMBL" id="KAH9368128.1"/>
    </source>
</evidence>
<dbReference type="VEuPathDB" id="VectorBase:HLOH_058008"/>
<dbReference type="OMA" id="CHIYLIT"/>
<dbReference type="CDD" id="cd15039">
    <property type="entry name" value="7tmB3_Methuselah-like"/>
    <property type="match status" value="1"/>
</dbReference>
<feature type="transmembrane region" description="Helical" evidence="5">
    <location>
        <begin position="27"/>
        <end position="47"/>
    </location>
</feature>
<evidence type="ECO:0000259" key="6">
    <source>
        <dbReference type="PROSITE" id="PS50261"/>
    </source>
</evidence>
<dbReference type="GO" id="GO:0007166">
    <property type="term" value="P:cell surface receptor signaling pathway"/>
    <property type="evidence" value="ECO:0007669"/>
    <property type="project" value="InterPro"/>
</dbReference>
<dbReference type="Proteomes" id="UP000821853">
    <property type="component" value="Chromosome 2"/>
</dbReference>
<dbReference type="GO" id="GO:0016020">
    <property type="term" value="C:membrane"/>
    <property type="evidence" value="ECO:0007669"/>
    <property type="project" value="UniProtKB-SubCell"/>
</dbReference>
<feature type="transmembrane region" description="Helical" evidence="5">
    <location>
        <begin position="112"/>
        <end position="141"/>
    </location>
</feature>
<dbReference type="PROSITE" id="PS50261">
    <property type="entry name" value="G_PROTEIN_RECEP_F2_4"/>
    <property type="match status" value="1"/>
</dbReference>
<feature type="transmembrane region" description="Helical" evidence="5">
    <location>
        <begin position="189"/>
        <end position="209"/>
    </location>
</feature>
<evidence type="ECO:0000256" key="3">
    <source>
        <dbReference type="ARBA" id="ARBA00022989"/>
    </source>
</evidence>
<dbReference type="PANTHER" id="PTHR45902">
    <property type="entry name" value="LATROPHILIN RECEPTOR-LIKE PROTEIN A"/>
    <property type="match status" value="1"/>
</dbReference>
<accession>A0A9J6G0A5</accession>
<dbReference type="InterPro" id="IPR053231">
    <property type="entry name" value="GPCR_LN-TM7"/>
</dbReference>
<keyword evidence="8" id="KW-1185">Reference proteome</keyword>
<dbReference type="GO" id="GO:0004930">
    <property type="term" value="F:G protein-coupled receptor activity"/>
    <property type="evidence" value="ECO:0007669"/>
    <property type="project" value="InterPro"/>
</dbReference>
<keyword evidence="4 5" id="KW-0472">Membrane</keyword>
<sequence>MHATGYRHRHRDHDLADMQRAPRTVCYVFAVTLHYGFLSTFVWTSVLSFDIWKNVAAIRHTSTREKDFVFYCVTSWASPVPVVALGVTLDSLPSEFALAPRYGLYSCWISSIWGQVSLFLVPVLLLLLVDVGLYAHIVIYIRKTSHQADGFDFRSRGERSNMALYVKLAMIMGVTWLIGFVAAFVNITAVDIVVIVLIGAQGVYLFVAFKDYEHLLPNCFAKAARTEAANDS</sequence>
<evidence type="ECO:0000256" key="4">
    <source>
        <dbReference type="ARBA" id="ARBA00023136"/>
    </source>
</evidence>
<dbReference type="OrthoDB" id="6134459at2759"/>
<reference evidence="7 8" key="1">
    <citation type="journal article" date="2020" name="Cell">
        <title>Large-Scale Comparative Analyses of Tick Genomes Elucidate Their Genetic Diversity and Vector Capacities.</title>
        <authorList>
            <consortium name="Tick Genome and Microbiome Consortium (TIGMIC)"/>
            <person name="Jia N."/>
            <person name="Wang J."/>
            <person name="Shi W."/>
            <person name="Du L."/>
            <person name="Sun Y."/>
            <person name="Zhan W."/>
            <person name="Jiang J.F."/>
            <person name="Wang Q."/>
            <person name="Zhang B."/>
            <person name="Ji P."/>
            <person name="Bell-Sakyi L."/>
            <person name="Cui X.M."/>
            <person name="Yuan T.T."/>
            <person name="Jiang B.G."/>
            <person name="Yang W.F."/>
            <person name="Lam T.T."/>
            <person name="Chang Q.C."/>
            <person name="Ding S.J."/>
            <person name="Wang X.J."/>
            <person name="Zhu J.G."/>
            <person name="Ruan X.D."/>
            <person name="Zhao L."/>
            <person name="Wei J.T."/>
            <person name="Ye R.Z."/>
            <person name="Que T.C."/>
            <person name="Du C.H."/>
            <person name="Zhou Y.H."/>
            <person name="Cheng J.X."/>
            <person name="Dai P.F."/>
            <person name="Guo W.B."/>
            <person name="Han X.H."/>
            <person name="Huang E.J."/>
            <person name="Li L.F."/>
            <person name="Wei W."/>
            <person name="Gao Y.C."/>
            <person name="Liu J.Z."/>
            <person name="Shao H.Z."/>
            <person name="Wang X."/>
            <person name="Wang C.C."/>
            <person name="Yang T.C."/>
            <person name="Huo Q.B."/>
            <person name="Li W."/>
            <person name="Chen H.Y."/>
            <person name="Chen S.E."/>
            <person name="Zhou L.G."/>
            <person name="Ni X.B."/>
            <person name="Tian J.H."/>
            <person name="Sheng Y."/>
            <person name="Liu T."/>
            <person name="Pan Y.S."/>
            <person name="Xia L.Y."/>
            <person name="Li J."/>
            <person name="Zhao F."/>
            <person name="Cao W.C."/>
        </authorList>
    </citation>
    <scope>NUCLEOTIDE SEQUENCE [LARGE SCALE GENOMIC DNA]</scope>
    <source>
        <strain evidence="7">HaeL-2018</strain>
    </source>
</reference>
<comment type="subcellular location">
    <subcellularLocation>
        <location evidence="1">Membrane</location>
        <topology evidence="1">Multi-pass membrane protein</topology>
    </subcellularLocation>
</comment>
<dbReference type="AlphaFoldDB" id="A0A9J6G0A5"/>
<feature type="domain" description="G-protein coupled receptors family 2 profile 2" evidence="6">
    <location>
        <begin position="1"/>
        <end position="213"/>
    </location>
</feature>
<keyword evidence="2 5" id="KW-0812">Transmembrane</keyword>
<comment type="caution">
    <text evidence="7">The sequence shown here is derived from an EMBL/GenBank/DDBJ whole genome shotgun (WGS) entry which is preliminary data.</text>
</comment>
<evidence type="ECO:0000256" key="1">
    <source>
        <dbReference type="ARBA" id="ARBA00004141"/>
    </source>
</evidence>
<dbReference type="EMBL" id="JABSTR010000004">
    <property type="protein sequence ID" value="KAH9368128.1"/>
    <property type="molecule type" value="Genomic_DNA"/>
</dbReference>
<evidence type="ECO:0000256" key="2">
    <source>
        <dbReference type="ARBA" id="ARBA00022692"/>
    </source>
</evidence>
<protein>
    <recommendedName>
        <fullName evidence="6">G-protein coupled receptors family 2 profile 2 domain-containing protein</fullName>
    </recommendedName>
</protein>
<dbReference type="Gene3D" id="1.20.1070.10">
    <property type="entry name" value="Rhodopsin 7-helix transmembrane proteins"/>
    <property type="match status" value="1"/>
</dbReference>
<evidence type="ECO:0000256" key="5">
    <source>
        <dbReference type="SAM" id="Phobius"/>
    </source>
</evidence>
<feature type="transmembrane region" description="Helical" evidence="5">
    <location>
        <begin position="162"/>
        <end position="183"/>
    </location>
</feature>
<proteinExistence type="predicted"/>
<name>A0A9J6G0A5_HAELO</name>
<keyword evidence="3 5" id="KW-1133">Transmembrane helix</keyword>
<dbReference type="Pfam" id="PF00002">
    <property type="entry name" value="7tm_2"/>
    <property type="match status" value="1"/>
</dbReference>
<dbReference type="InterPro" id="IPR000832">
    <property type="entry name" value="GPCR_2_secretin-like"/>
</dbReference>
<organism evidence="7 8">
    <name type="scientific">Haemaphysalis longicornis</name>
    <name type="common">Bush tick</name>
    <dbReference type="NCBI Taxonomy" id="44386"/>
    <lineage>
        <taxon>Eukaryota</taxon>
        <taxon>Metazoa</taxon>
        <taxon>Ecdysozoa</taxon>
        <taxon>Arthropoda</taxon>
        <taxon>Chelicerata</taxon>
        <taxon>Arachnida</taxon>
        <taxon>Acari</taxon>
        <taxon>Parasitiformes</taxon>
        <taxon>Ixodida</taxon>
        <taxon>Ixodoidea</taxon>
        <taxon>Ixodidae</taxon>
        <taxon>Haemaphysalinae</taxon>
        <taxon>Haemaphysalis</taxon>
    </lineage>
</organism>
<gene>
    <name evidence="7" type="ORF">HPB48_018839</name>
</gene>
<dbReference type="InterPro" id="IPR017981">
    <property type="entry name" value="GPCR_2-like_7TM"/>
</dbReference>